<feature type="non-terminal residue" evidence="9">
    <location>
        <position position="1"/>
    </location>
</feature>
<dbReference type="Pfam" id="PF06394">
    <property type="entry name" value="Pepsin-I3"/>
    <property type="match status" value="1"/>
</dbReference>
<evidence type="ECO:0000256" key="5">
    <source>
        <dbReference type="ARBA" id="ARBA00023157"/>
    </source>
</evidence>
<dbReference type="Proteomes" id="UP001432322">
    <property type="component" value="Unassembled WGS sequence"/>
</dbReference>
<keyword evidence="4 7" id="KW-0732">Signal</keyword>
<evidence type="ECO:0000313" key="10">
    <source>
        <dbReference type="Proteomes" id="UP001432322"/>
    </source>
</evidence>
<proteinExistence type="inferred from homology"/>
<evidence type="ECO:0000256" key="2">
    <source>
        <dbReference type="ARBA" id="ARBA00008019"/>
    </source>
</evidence>
<evidence type="ECO:0000256" key="1">
    <source>
        <dbReference type="ARBA" id="ARBA00004613"/>
    </source>
</evidence>
<dbReference type="InterPro" id="IPR038412">
    <property type="entry name" value="Pepsin-I3_sf"/>
</dbReference>
<comment type="similarity">
    <text evidence="2">Belongs to the protease inhibitor I33 family.</text>
</comment>
<comment type="subcellular location">
    <subcellularLocation>
        <location evidence="1">Secreted</location>
    </subcellularLocation>
</comment>
<evidence type="ECO:0000259" key="8">
    <source>
        <dbReference type="Pfam" id="PF06394"/>
    </source>
</evidence>
<feature type="domain" description="Pepsin inhibitor-3-like repeated" evidence="8">
    <location>
        <begin position="20"/>
        <end position="87"/>
    </location>
</feature>
<evidence type="ECO:0000256" key="4">
    <source>
        <dbReference type="ARBA" id="ARBA00022729"/>
    </source>
</evidence>
<feature type="chain" id="PRO_5043327490" description="Pepsin inhibitor-3-like repeated domain-containing protein" evidence="7">
    <location>
        <begin position="22"/>
        <end position="155"/>
    </location>
</feature>
<dbReference type="InterPro" id="IPR051901">
    <property type="entry name" value="Protease_Inhibitor_I33"/>
</dbReference>
<evidence type="ECO:0000313" key="9">
    <source>
        <dbReference type="EMBL" id="GMT12682.1"/>
    </source>
</evidence>
<dbReference type="AlphaFoldDB" id="A0AAV5UZG9"/>
<keyword evidence="3" id="KW-0964">Secreted</keyword>
<evidence type="ECO:0000256" key="3">
    <source>
        <dbReference type="ARBA" id="ARBA00022525"/>
    </source>
</evidence>
<feature type="compositionally biased region" description="Low complexity" evidence="6">
    <location>
        <begin position="91"/>
        <end position="125"/>
    </location>
</feature>
<feature type="region of interest" description="Disordered" evidence="6">
    <location>
        <begin position="91"/>
        <end position="141"/>
    </location>
</feature>
<accession>A0AAV5UZG9</accession>
<evidence type="ECO:0000256" key="7">
    <source>
        <dbReference type="SAM" id="SignalP"/>
    </source>
</evidence>
<sequence length="155" mass="17212">QTMKTLLILALLPLALEATRAKRFAALASSIGGSAGCVVTGNVLFANGYPLRNLTPAEQTELTTYESTMNDYKKKVKAAVESHRENVKKQMMNMMQQQDRTRTTTTSSPSRTEMRTSSRPHVPRSAPRPPPPSTTLTDAWSRTTRCTWARRSLVT</sequence>
<dbReference type="PANTHER" id="PTHR37969">
    <property type="entry name" value="PROTEIN CBG07421-RELATED"/>
    <property type="match status" value="1"/>
</dbReference>
<gene>
    <name evidence="9" type="ORF">PFISCL1PPCAC_3979</name>
</gene>
<dbReference type="PANTHER" id="PTHR37969:SF1">
    <property type="entry name" value="PROTEIN CBG13105"/>
    <property type="match status" value="1"/>
</dbReference>
<dbReference type="Gene3D" id="3.30.1120.50">
    <property type="entry name" value="Pepsin inhibitor-3"/>
    <property type="match status" value="1"/>
</dbReference>
<name>A0AAV5UZG9_9BILA</name>
<comment type="caution">
    <text evidence="9">The sequence shown here is derived from an EMBL/GenBank/DDBJ whole genome shotgun (WGS) entry which is preliminary data.</text>
</comment>
<dbReference type="GO" id="GO:0005576">
    <property type="term" value="C:extracellular region"/>
    <property type="evidence" value="ECO:0007669"/>
    <property type="project" value="UniProtKB-SubCell"/>
</dbReference>
<dbReference type="EMBL" id="BTSY01000002">
    <property type="protein sequence ID" value="GMT12682.1"/>
    <property type="molecule type" value="Genomic_DNA"/>
</dbReference>
<keyword evidence="10" id="KW-1185">Reference proteome</keyword>
<feature type="signal peptide" evidence="7">
    <location>
        <begin position="1"/>
        <end position="21"/>
    </location>
</feature>
<keyword evidence="5" id="KW-1015">Disulfide bond</keyword>
<evidence type="ECO:0000256" key="6">
    <source>
        <dbReference type="SAM" id="MobiDB-lite"/>
    </source>
</evidence>
<dbReference type="SUPFAM" id="SSF55149">
    <property type="entry name" value="Pepsin inhibitor-3"/>
    <property type="match status" value="1"/>
</dbReference>
<reference evidence="9" key="1">
    <citation type="submission" date="2023-10" db="EMBL/GenBank/DDBJ databases">
        <title>Genome assembly of Pristionchus species.</title>
        <authorList>
            <person name="Yoshida K."/>
            <person name="Sommer R.J."/>
        </authorList>
    </citation>
    <scope>NUCLEOTIDE SEQUENCE</scope>
    <source>
        <strain evidence="9">RS5133</strain>
    </source>
</reference>
<organism evidence="9 10">
    <name type="scientific">Pristionchus fissidentatus</name>
    <dbReference type="NCBI Taxonomy" id="1538716"/>
    <lineage>
        <taxon>Eukaryota</taxon>
        <taxon>Metazoa</taxon>
        <taxon>Ecdysozoa</taxon>
        <taxon>Nematoda</taxon>
        <taxon>Chromadorea</taxon>
        <taxon>Rhabditida</taxon>
        <taxon>Rhabditina</taxon>
        <taxon>Diplogasteromorpha</taxon>
        <taxon>Diplogasteroidea</taxon>
        <taxon>Neodiplogasteridae</taxon>
        <taxon>Pristionchus</taxon>
    </lineage>
</organism>
<dbReference type="InterPro" id="IPR010480">
    <property type="entry name" value="Pepsin-I3"/>
</dbReference>
<protein>
    <recommendedName>
        <fullName evidence="8">Pepsin inhibitor-3-like repeated domain-containing protein</fullName>
    </recommendedName>
</protein>